<evidence type="ECO:0000256" key="1">
    <source>
        <dbReference type="ARBA" id="ARBA00010645"/>
    </source>
</evidence>
<dbReference type="AlphaFoldDB" id="A0A7Y9LPD0"/>
<evidence type="ECO:0000256" key="2">
    <source>
        <dbReference type="HAMAP-Rule" id="MF_00460"/>
    </source>
</evidence>
<gene>
    <name evidence="3" type="ORF">FHW18_003584</name>
</gene>
<evidence type="ECO:0000313" key="3">
    <source>
        <dbReference type="EMBL" id="NYE84313.1"/>
    </source>
</evidence>
<name>A0A7Y9LPD0_9BURK</name>
<sequence length="108" mass="11741">MAADVPSGLLAVQVCFADVGSIWQRDVQLPAGATAAAAIEASGFRAAYPNVDPAVLGVGIYGKAVPLTTLLQPNDRVEIYRALRFDPKDSRRRRADHRKRQLRQQRGG</sequence>
<dbReference type="InterPro" id="IPR016155">
    <property type="entry name" value="Mopterin_synth/thiamin_S_b"/>
</dbReference>
<dbReference type="HAMAP" id="MF_00460">
    <property type="entry name" value="UPF0125_RnfH"/>
    <property type="match status" value="1"/>
</dbReference>
<evidence type="ECO:0000313" key="4">
    <source>
        <dbReference type="Proteomes" id="UP000542125"/>
    </source>
</evidence>
<accession>A0A7Y9LPD0</accession>
<protein>
    <recommendedName>
        <fullName evidence="2">UPF0125 protein FHW18_003584</fullName>
    </recommendedName>
</protein>
<proteinExistence type="inferred from homology"/>
<dbReference type="RefSeq" id="WP_179588011.1">
    <property type="nucleotide sequence ID" value="NZ_JACBYR010000001.1"/>
</dbReference>
<dbReference type="EMBL" id="JACBYR010000001">
    <property type="protein sequence ID" value="NYE84313.1"/>
    <property type="molecule type" value="Genomic_DNA"/>
</dbReference>
<reference evidence="3 4" key="1">
    <citation type="submission" date="2020-07" db="EMBL/GenBank/DDBJ databases">
        <title>Genomic Encyclopedia of Type Strains, Phase IV (KMG-V): Genome sequencing to study the core and pangenomes of soil and plant-associated prokaryotes.</title>
        <authorList>
            <person name="Whitman W."/>
        </authorList>
    </citation>
    <scope>NUCLEOTIDE SEQUENCE [LARGE SCALE GENOMIC DNA]</scope>
    <source>
        <strain evidence="3 4">SAS40</strain>
    </source>
</reference>
<dbReference type="PANTHER" id="PTHR37483:SF1">
    <property type="entry name" value="UPF0125 PROTEIN RATB"/>
    <property type="match status" value="1"/>
</dbReference>
<comment type="similarity">
    <text evidence="1 2">Belongs to the UPF0125 (RnfH) family.</text>
</comment>
<comment type="caution">
    <text evidence="3">The sequence shown here is derived from an EMBL/GenBank/DDBJ whole genome shotgun (WGS) entry which is preliminary data.</text>
</comment>
<dbReference type="Gene3D" id="3.10.20.280">
    <property type="entry name" value="RnfH-like"/>
    <property type="match status" value="1"/>
</dbReference>
<organism evidence="3 4">
    <name type="scientific">Pigmentiphaga litoralis</name>
    <dbReference type="NCBI Taxonomy" id="516702"/>
    <lineage>
        <taxon>Bacteria</taxon>
        <taxon>Pseudomonadati</taxon>
        <taxon>Pseudomonadota</taxon>
        <taxon>Betaproteobacteria</taxon>
        <taxon>Burkholderiales</taxon>
        <taxon>Alcaligenaceae</taxon>
        <taxon>Pigmentiphaga</taxon>
    </lineage>
</organism>
<dbReference type="SUPFAM" id="SSF54285">
    <property type="entry name" value="MoaD/ThiS"/>
    <property type="match status" value="1"/>
</dbReference>
<dbReference type="InterPro" id="IPR037021">
    <property type="entry name" value="RnfH_sf"/>
</dbReference>
<keyword evidence="4" id="KW-1185">Reference proteome</keyword>
<dbReference type="PANTHER" id="PTHR37483">
    <property type="entry name" value="UPF0125 PROTEIN RATB"/>
    <property type="match status" value="1"/>
</dbReference>
<dbReference type="Pfam" id="PF03658">
    <property type="entry name" value="Ub-RnfH"/>
    <property type="match status" value="1"/>
</dbReference>
<dbReference type="InterPro" id="IPR005346">
    <property type="entry name" value="RnfH"/>
</dbReference>
<dbReference type="Proteomes" id="UP000542125">
    <property type="component" value="Unassembled WGS sequence"/>
</dbReference>